<dbReference type="EMBL" id="JAEKNN010000011">
    <property type="protein sequence ID" value="MBJ7608338.1"/>
    <property type="molecule type" value="Genomic_DNA"/>
</dbReference>
<accession>A0A934KBD9</accession>
<dbReference type="Proteomes" id="UP000614410">
    <property type="component" value="Unassembled WGS sequence"/>
</dbReference>
<name>A0A934KBD9_9BACT</name>
<sequence length="278" mass="30983">MLKAIAQDSPRGATQTLVQLAGPREQRISAACPHRVANPAMQQDWVNLSFLHWRYDPAEVQSLLPDGVTVDTCEGCAWVGLVPFLLRVRAPRGPTLPWVGVFPETNVRTYVRGPDGQHGIWFFSLEAPRRLAVWAARLTYRLPYHLAAMEMVCKGDCRDYASWRLGEPWRGTSSRARVHVGEPIAPEDVSPLEDFLTARWRLYAPGSGGICTAWVEHAPWGLHRATAEDVDTRLLQADGLSAPAGKPLVHACDDVHAALTPLMRCKGDERTRVRWGRL</sequence>
<dbReference type="InterPro" id="IPR018644">
    <property type="entry name" value="DUF2071"/>
</dbReference>
<proteinExistence type="predicted"/>
<protein>
    <submittedName>
        <fullName evidence="1">DUF2071 domain-containing protein</fullName>
    </submittedName>
</protein>
<dbReference type="AlphaFoldDB" id="A0A934KBD9"/>
<organism evidence="1 2">
    <name type="scientific">Candidatus Amunia macphersoniae</name>
    <dbReference type="NCBI Taxonomy" id="3127014"/>
    <lineage>
        <taxon>Bacteria</taxon>
        <taxon>Bacillati</taxon>
        <taxon>Candidatus Dormiibacterota</taxon>
        <taxon>Candidatus Dormibacteria</taxon>
        <taxon>Candidatus Aeolococcales</taxon>
        <taxon>Candidatus Aeolococcaceae</taxon>
        <taxon>Candidatus Amunia</taxon>
    </lineage>
</organism>
<evidence type="ECO:0000313" key="2">
    <source>
        <dbReference type="Proteomes" id="UP000614410"/>
    </source>
</evidence>
<gene>
    <name evidence="1" type="ORF">JF887_02745</name>
</gene>
<dbReference type="Pfam" id="PF09844">
    <property type="entry name" value="DUF2071"/>
    <property type="match status" value="1"/>
</dbReference>
<dbReference type="PANTHER" id="PTHR39186">
    <property type="entry name" value="DUF2071 FAMILY PROTEIN"/>
    <property type="match status" value="1"/>
</dbReference>
<reference evidence="1 2" key="1">
    <citation type="submission" date="2020-10" db="EMBL/GenBank/DDBJ databases">
        <title>Ca. Dormibacterota MAGs.</title>
        <authorList>
            <person name="Montgomery K."/>
        </authorList>
    </citation>
    <scope>NUCLEOTIDE SEQUENCE [LARGE SCALE GENOMIC DNA]</scope>
    <source>
        <strain evidence="1">Mitchell_Peninsula_5</strain>
    </source>
</reference>
<dbReference type="SUPFAM" id="SSF160104">
    <property type="entry name" value="Acetoacetate decarboxylase-like"/>
    <property type="match status" value="1"/>
</dbReference>
<dbReference type="PANTHER" id="PTHR39186:SF1">
    <property type="entry name" value="DUF2071 DOMAIN-CONTAINING PROTEIN"/>
    <property type="match status" value="1"/>
</dbReference>
<comment type="caution">
    <text evidence="1">The sequence shown here is derived from an EMBL/GenBank/DDBJ whole genome shotgun (WGS) entry which is preliminary data.</text>
</comment>
<evidence type="ECO:0000313" key="1">
    <source>
        <dbReference type="EMBL" id="MBJ7608338.1"/>
    </source>
</evidence>
<dbReference type="InterPro" id="IPR023375">
    <property type="entry name" value="ADC_dom_sf"/>
</dbReference>